<dbReference type="Proteomes" id="UP000622638">
    <property type="component" value="Unassembled WGS sequence"/>
</dbReference>
<dbReference type="EMBL" id="BMKG01000007">
    <property type="protein sequence ID" value="GGB98833.1"/>
    <property type="molecule type" value="Genomic_DNA"/>
</dbReference>
<organism evidence="1 2">
    <name type="scientific">Pseudoduganella buxea</name>
    <dbReference type="NCBI Taxonomy" id="1949069"/>
    <lineage>
        <taxon>Bacteria</taxon>
        <taxon>Pseudomonadati</taxon>
        <taxon>Pseudomonadota</taxon>
        <taxon>Betaproteobacteria</taxon>
        <taxon>Burkholderiales</taxon>
        <taxon>Oxalobacteraceae</taxon>
        <taxon>Telluria group</taxon>
        <taxon>Pseudoduganella</taxon>
    </lineage>
</organism>
<name>A0ABQ1KFT2_9BURK</name>
<keyword evidence="2" id="KW-1185">Reference proteome</keyword>
<comment type="caution">
    <text evidence="1">The sequence shown here is derived from an EMBL/GenBank/DDBJ whole genome shotgun (WGS) entry which is preliminary data.</text>
</comment>
<sequence>MAGAGMGNEEGNDGEEGAWVALVVLVEIAEESEGAAEMADDGAALAAPERSGWRLVSPPIDWSCAAGLSFARLSSQRCRRGAK</sequence>
<accession>A0ABQ1KFT2</accession>
<gene>
    <name evidence="1" type="ORF">GCM10011572_20980</name>
</gene>
<reference evidence="2" key="1">
    <citation type="journal article" date="2019" name="Int. J. Syst. Evol. Microbiol.">
        <title>The Global Catalogue of Microorganisms (GCM) 10K type strain sequencing project: providing services to taxonomists for standard genome sequencing and annotation.</title>
        <authorList>
            <consortium name="The Broad Institute Genomics Platform"/>
            <consortium name="The Broad Institute Genome Sequencing Center for Infectious Disease"/>
            <person name="Wu L."/>
            <person name="Ma J."/>
        </authorList>
    </citation>
    <scope>NUCLEOTIDE SEQUENCE [LARGE SCALE GENOMIC DNA]</scope>
    <source>
        <strain evidence="2">CGMCC 1.15931</strain>
    </source>
</reference>
<proteinExistence type="predicted"/>
<evidence type="ECO:0000313" key="1">
    <source>
        <dbReference type="EMBL" id="GGB98833.1"/>
    </source>
</evidence>
<evidence type="ECO:0000313" key="2">
    <source>
        <dbReference type="Proteomes" id="UP000622638"/>
    </source>
</evidence>
<protein>
    <submittedName>
        <fullName evidence="1">Uncharacterized protein</fullName>
    </submittedName>
</protein>